<dbReference type="AlphaFoldDB" id="A0A0R3QN20"/>
<keyword evidence="2" id="KW-1185">Reference proteome</keyword>
<proteinExistence type="predicted"/>
<protein>
    <submittedName>
        <fullName evidence="1 3">Uncharacterized protein</fullName>
    </submittedName>
</protein>
<dbReference type="WBParaSite" id="BTMF_0000910501-mRNA-1">
    <property type="protein sequence ID" value="BTMF_0000910501-mRNA-1"/>
    <property type="gene ID" value="BTMF_0000910501"/>
</dbReference>
<gene>
    <name evidence="1" type="ORF">BTMF_LOCUS7156</name>
</gene>
<reference evidence="3" key="1">
    <citation type="submission" date="2017-02" db="UniProtKB">
        <authorList>
            <consortium name="WormBaseParasite"/>
        </authorList>
    </citation>
    <scope>IDENTIFICATION</scope>
</reference>
<evidence type="ECO:0000313" key="3">
    <source>
        <dbReference type="WBParaSite" id="BTMF_0000910501-mRNA-1"/>
    </source>
</evidence>
<accession>A0A0R3QN20</accession>
<dbReference type="Proteomes" id="UP000280834">
    <property type="component" value="Unassembled WGS sequence"/>
</dbReference>
<evidence type="ECO:0000313" key="2">
    <source>
        <dbReference type="Proteomes" id="UP000280834"/>
    </source>
</evidence>
<organism evidence="3">
    <name type="scientific">Brugia timori</name>
    <dbReference type="NCBI Taxonomy" id="42155"/>
    <lineage>
        <taxon>Eukaryota</taxon>
        <taxon>Metazoa</taxon>
        <taxon>Ecdysozoa</taxon>
        <taxon>Nematoda</taxon>
        <taxon>Chromadorea</taxon>
        <taxon>Rhabditida</taxon>
        <taxon>Spirurina</taxon>
        <taxon>Spiruromorpha</taxon>
        <taxon>Filarioidea</taxon>
        <taxon>Onchocercidae</taxon>
        <taxon>Brugia</taxon>
    </lineage>
</organism>
<sequence>MAESENAIDEWRRRKREEMLKLEVINLYRNFLESVDMIKNFSKLVDTIKNKQIMSHVLHQF</sequence>
<reference evidence="1 2" key="2">
    <citation type="submission" date="2018-11" db="EMBL/GenBank/DDBJ databases">
        <authorList>
            <consortium name="Pathogen Informatics"/>
        </authorList>
    </citation>
    <scope>NUCLEOTIDE SEQUENCE [LARGE SCALE GENOMIC DNA]</scope>
</reference>
<evidence type="ECO:0000313" key="1">
    <source>
        <dbReference type="EMBL" id="VDO23665.1"/>
    </source>
</evidence>
<dbReference type="EMBL" id="UZAG01015835">
    <property type="protein sequence ID" value="VDO23665.1"/>
    <property type="molecule type" value="Genomic_DNA"/>
</dbReference>
<name>A0A0R3QN20_9BILA</name>